<reference evidence="2" key="1">
    <citation type="submission" date="2022-09" db="EMBL/GenBank/DDBJ databases">
        <title>Actin cytoskeleton and complex cell architecture in an #Asgard archaeon.</title>
        <authorList>
            <person name="Ponce Toledo R.I."/>
            <person name="Schleper C."/>
            <person name="Rodrigues Oliveira T."/>
            <person name="Wollweber F."/>
            <person name="Xu J."/>
            <person name="Rittmann S."/>
            <person name="Klingl A."/>
            <person name="Pilhofer M."/>
        </authorList>
    </citation>
    <scope>NUCLEOTIDE SEQUENCE</scope>
    <source>
        <strain evidence="2">B-35</strain>
    </source>
</reference>
<feature type="transmembrane region" description="Helical" evidence="1">
    <location>
        <begin position="178"/>
        <end position="196"/>
    </location>
</feature>
<feature type="transmembrane region" description="Helical" evidence="1">
    <location>
        <begin position="12"/>
        <end position="34"/>
    </location>
</feature>
<evidence type="ECO:0000256" key="1">
    <source>
        <dbReference type="SAM" id="Phobius"/>
    </source>
</evidence>
<keyword evidence="3" id="KW-1185">Reference proteome</keyword>
<proteinExistence type="predicted"/>
<evidence type="ECO:0000313" key="3">
    <source>
        <dbReference type="Proteomes" id="UP001208689"/>
    </source>
</evidence>
<feature type="transmembrane region" description="Helical" evidence="1">
    <location>
        <begin position="126"/>
        <end position="145"/>
    </location>
</feature>
<evidence type="ECO:0000313" key="2">
    <source>
        <dbReference type="EMBL" id="UYP43945.1"/>
    </source>
</evidence>
<dbReference type="Proteomes" id="UP001208689">
    <property type="component" value="Chromosome"/>
</dbReference>
<name>A0ABY6HK94_9ARCH</name>
<protein>
    <submittedName>
        <fullName evidence="2">Uncharacterized protein</fullName>
    </submittedName>
</protein>
<gene>
    <name evidence="2" type="ORF">NEF87_000230</name>
</gene>
<dbReference type="EMBL" id="CP104013">
    <property type="protein sequence ID" value="UYP43945.1"/>
    <property type="molecule type" value="Genomic_DNA"/>
</dbReference>
<organism evidence="2 3">
    <name type="scientific">Candidatus Lokiarchaeum ossiferum</name>
    <dbReference type="NCBI Taxonomy" id="2951803"/>
    <lineage>
        <taxon>Archaea</taxon>
        <taxon>Promethearchaeati</taxon>
        <taxon>Promethearchaeota</taxon>
        <taxon>Promethearchaeia</taxon>
        <taxon>Promethearchaeales</taxon>
        <taxon>Promethearchaeaceae</taxon>
        <taxon>Candidatus Lokiarchaeum</taxon>
    </lineage>
</organism>
<keyword evidence="1" id="KW-0812">Transmembrane</keyword>
<accession>A0ABY6HK94</accession>
<feature type="transmembrane region" description="Helical" evidence="1">
    <location>
        <begin position="88"/>
        <end position="106"/>
    </location>
</feature>
<feature type="transmembrane region" description="Helical" evidence="1">
    <location>
        <begin position="54"/>
        <end position="76"/>
    </location>
</feature>
<sequence length="557" mass="64616">MLQKRTTAIIKNISVLYIILGIAGTSIFIIVNIVLLTLKLKSPGEIAQQFRYDYFFIVELNFMFLLSSIFDIIVGISILRRENIGKQFLIIHNLVKIILIFFQGFWESVYKFTDLNTFTSKTILNSVLRAIFLLFNLILILYFQFSRSVREYFSKIENNSQNSLKSEGVSREGRKRIIITYLIVSCSFFFLGSITYSTSASKDKFERSNYGTLFETDLINPTISIVDENLTEVFDYNLCILRNQALIGTIRDHSLNQTSVIHFQLNENINRLEYVKILNISYDIYQEHLPTIIGYNQSSYFLINYKSNSNYIVAVNSSGIQMNRQISIPTEFEGYPLDTQNYKFYYLDIQKHFYNMIIQTRPIYGEIGKAFYIRYFSSNLTISSIQPIITARNYHLDESNTLWAICNRDPIGGEHTSSVSKLSPIKNSFYGYSYSNGILGRINRTIQQKSSYVALFAGDTRLHYRLEMGLFVHNDEIIIPYYDQKINNGSSFTLFEGIAKYGINENPSLSREMKGFSQIQIIQGCAFLFFTISKIPVVREKLKYVFYKLKQETNLNL</sequence>
<keyword evidence="1" id="KW-0472">Membrane</keyword>
<keyword evidence="1" id="KW-1133">Transmembrane helix</keyword>